<feature type="region of interest" description="Disordered" evidence="1">
    <location>
        <begin position="91"/>
        <end position="134"/>
    </location>
</feature>
<evidence type="ECO:0000313" key="3">
    <source>
        <dbReference type="EMBL" id="SCG38794.1"/>
    </source>
</evidence>
<keyword evidence="2" id="KW-0812">Transmembrane</keyword>
<keyword evidence="2" id="KW-1133">Transmembrane helix</keyword>
<name>A0A1C5GYF6_9ACTN</name>
<evidence type="ECO:0000256" key="1">
    <source>
        <dbReference type="SAM" id="MobiDB-lite"/>
    </source>
</evidence>
<dbReference type="AlphaFoldDB" id="A0A1C5GYF6"/>
<keyword evidence="2" id="KW-0472">Membrane</keyword>
<keyword evidence="4" id="KW-1185">Reference proteome</keyword>
<sequence length="260" mass="27868">MNPIRGSGSRMADDGVQYELKSVQAIRGIEARSIAKWQKAGWEFVDQNQGTLRTTLNFRRPKPKVPWVLIAVAAGVVLLLAIVGGIASALQGGDDKNSKPTTSPSETTVVASGKPSETPKPEESASDESEADQVLTVKNSKDLAALLAVRDYCDEAIGTFAAKYEGRTIEFDGSIASMPNHGDYNTRYDIGVYPGDKGPKSVVGPAFKFEDVNVSDLHLTGANIPDSIGTGDLLHVVARVGDYNPNQCLFFLEPVSTTIR</sequence>
<proteinExistence type="predicted"/>
<organism evidence="3 4">
    <name type="scientific">Micromonospora coxensis</name>
    <dbReference type="NCBI Taxonomy" id="356852"/>
    <lineage>
        <taxon>Bacteria</taxon>
        <taxon>Bacillati</taxon>
        <taxon>Actinomycetota</taxon>
        <taxon>Actinomycetes</taxon>
        <taxon>Micromonosporales</taxon>
        <taxon>Micromonosporaceae</taxon>
        <taxon>Micromonospora</taxon>
    </lineage>
</organism>
<feature type="compositionally biased region" description="Polar residues" evidence="1">
    <location>
        <begin position="99"/>
        <end position="110"/>
    </location>
</feature>
<evidence type="ECO:0000256" key="2">
    <source>
        <dbReference type="SAM" id="Phobius"/>
    </source>
</evidence>
<dbReference type="Proteomes" id="UP000198215">
    <property type="component" value="Chromosome I"/>
</dbReference>
<dbReference type="EMBL" id="LT607753">
    <property type="protein sequence ID" value="SCG38794.1"/>
    <property type="molecule type" value="Genomic_DNA"/>
</dbReference>
<dbReference type="InterPro" id="IPR032290">
    <property type="entry name" value="DUF4839"/>
</dbReference>
<gene>
    <name evidence="3" type="ORF">GA0070614_0560</name>
</gene>
<accession>A0A1C5GYF6</accession>
<dbReference type="Pfam" id="PF16127">
    <property type="entry name" value="DUF4839"/>
    <property type="match status" value="1"/>
</dbReference>
<feature type="transmembrane region" description="Helical" evidence="2">
    <location>
        <begin position="67"/>
        <end position="90"/>
    </location>
</feature>
<evidence type="ECO:0000313" key="4">
    <source>
        <dbReference type="Proteomes" id="UP000198215"/>
    </source>
</evidence>
<protein>
    <recommendedName>
        <fullName evidence="5">DUF4839 domain-containing protein</fullName>
    </recommendedName>
</protein>
<evidence type="ECO:0008006" key="5">
    <source>
        <dbReference type="Google" id="ProtNLM"/>
    </source>
</evidence>
<reference evidence="4" key="1">
    <citation type="submission" date="2016-06" db="EMBL/GenBank/DDBJ databases">
        <authorList>
            <person name="Varghese N."/>
            <person name="Submissions Spin"/>
        </authorList>
    </citation>
    <scope>NUCLEOTIDE SEQUENCE [LARGE SCALE GENOMIC DNA]</scope>
    <source>
        <strain evidence="4">DSM 45161</strain>
    </source>
</reference>